<dbReference type="GO" id="GO:0030246">
    <property type="term" value="F:carbohydrate binding"/>
    <property type="evidence" value="ECO:0007669"/>
    <property type="project" value="TreeGrafter"/>
</dbReference>
<dbReference type="InterPro" id="IPR028082">
    <property type="entry name" value="Peripla_BP_I"/>
</dbReference>
<dbReference type="Gene3D" id="3.40.50.2300">
    <property type="match status" value="2"/>
</dbReference>
<name>A0A1H0M628_9ACTN</name>
<evidence type="ECO:0000256" key="2">
    <source>
        <dbReference type="ARBA" id="ARBA00022729"/>
    </source>
</evidence>
<evidence type="ECO:0000259" key="4">
    <source>
        <dbReference type="Pfam" id="PF13407"/>
    </source>
</evidence>
<dbReference type="RefSeq" id="WP_090475770.1">
    <property type="nucleotide sequence ID" value="NZ_LT629710.1"/>
</dbReference>
<accession>A0A1H0M628</accession>
<dbReference type="STRING" id="1090615.SAMN04515671_1931"/>
<organism evidence="5 6">
    <name type="scientific">Nakamurella panacisegetis</name>
    <dbReference type="NCBI Taxonomy" id="1090615"/>
    <lineage>
        <taxon>Bacteria</taxon>
        <taxon>Bacillati</taxon>
        <taxon>Actinomycetota</taxon>
        <taxon>Actinomycetes</taxon>
        <taxon>Nakamurellales</taxon>
        <taxon>Nakamurellaceae</taxon>
        <taxon>Nakamurella</taxon>
    </lineage>
</organism>
<dbReference type="PROSITE" id="PS51257">
    <property type="entry name" value="PROKAR_LIPOPROTEIN"/>
    <property type="match status" value="1"/>
</dbReference>
<dbReference type="EMBL" id="LT629710">
    <property type="protein sequence ID" value="SDO75962.1"/>
    <property type="molecule type" value="Genomic_DNA"/>
</dbReference>
<keyword evidence="2 3" id="KW-0732">Signal</keyword>
<gene>
    <name evidence="5" type="ORF">SAMN04515671_1931</name>
</gene>
<keyword evidence="6" id="KW-1185">Reference proteome</keyword>
<dbReference type="GO" id="GO:0030288">
    <property type="term" value="C:outer membrane-bounded periplasmic space"/>
    <property type="evidence" value="ECO:0007669"/>
    <property type="project" value="TreeGrafter"/>
</dbReference>
<evidence type="ECO:0000256" key="3">
    <source>
        <dbReference type="SAM" id="SignalP"/>
    </source>
</evidence>
<feature type="signal peptide" evidence="3">
    <location>
        <begin position="1"/>
        <end position="20"/>
    </location>
</feature>
<dbReference type="Proteomes" id="UP000198741">
    <property type="component" value="Chromosome I"/>
</dbReference>
<dbReference type="AlphaFoldDB" id="A0A1H0M628"/>
<feature type="chain" id="PRO_5038502131" evidence="3">
    <location>
        <begin position="21"/>
        <end position="396"/>
    </location>
</feature>
<dbReference type="SUPFAM" id="SSF53822">
    <property type="entry name" value="Periplasmic binding protein-like I"/>
    <property type="match status" value="1"/>
</dbReference>
<evidence type="ECO:0000256" key="1">
    <source>
        <dbReference type="ARBA" id="ARBA00004196"/>
    </source>
</evidence>
<reference evidence="5 6" key="1">
    <citation type="submission" date="2016-10" db="EMBL/GenBank/DDBJ databases">
        <authorList>
            <person name="de Groot N.N."/>
        </authorList>
    </citation>
    <scope>NUCLEOTIDE SEQUENCE [LARGE SCALE GENOMIC DNA]</scope>
    <source>
        <strain evidence="6">P4-7,KCTC 19426,CECT 7604</strain>
    </source>
</reference>
<feature type="domain" description="Periplasmic binding protein" evidence="4">
    <location>
        <begin position="81"/>
        <end position="334"/>
    </location>
</feature>
<dbReference type="Pfam" id="PF13407">
    <property type="entry name" value="Peripla_BP_4"/>
    <property type="match status" value="1"/>
</dbReference>
<dbReference type="InterPro" id="IPR025997">
    <property type="entry name" value="SBP_2_dom"/>
</dbReference>
<proteinExistence type="predicted"/>
<evidence type="ECO:0000313" key="6">
    <source>
        <dbReference type="Proteomes" id="UP000198741"/>
    </source>
</evidence>
<comment type="subcellular location">
    <subcellularLocation>
        <location evidence="1">Cell envelope</location>
    </subcellularLocation>
</comment>
<dbReference type="OrthoDB" id="9773673at2"/>
<sequence length="396" mass="39197">MRLKTSAALGLMMAGTLVVAACSSSSSSTSSSASSATSAASSAAAGSSSAGSSVASSAAVGSSSAAGSSSSGPVKGKVGVILPDTKSSARWATADAPLLTAAFKAAGIPADIQNAQGSATQMATIADQMIAGGVTVLAIVNLDNASGAAIEKKAATQGVKTLDYDRLTLGGSASAYISFDNVKVGELQGQGLATCLGSGNKNIIFLDGSPTDSNATDFAKGAHNILDKITSYKKVGEQAVKDWDNQIAATDFEQLFTAAGGKVDGVLAANDGLGNAAISILKKNNLKIPVTGQDATVQGMQNILDGYQCMSVYKPVKQEAAALAAAAIALAKGGSPATTGTITDSQTKKAVPAVLLTPVAITKSNISVPIKDGYLKLSDVCTAAYQAKCTAAGVTG</sequence>
<dbReference type="PANTHER" id="PTHR30036:SF1">
    <property type="entry name" value="D-XYLOSE-BINDING PERIPLASMIC PROTEIN"/>
    <property type="match status" value="1"/>
</dbReference>
<evidence type="ECO:0000313" key="5">
    <source>
        <dbReference type="EMBL" id="SDO75962.1"/>
    </source>
</evidence>
<dbReference type="PANTHER" id="PTHR30036">
    <property type="entry name" value="D-XYLOSE-BINDING PERIPLASMIC PROTEIN"/>
    <property type="match status" value="1"/>
</dbReference>
<protein>
    <submittedName>
        <fullName evidence="5">Monosaccharide ABC transporter substrate-binding protein, CUT2 family</fullName>
    </submittedName>
</protein>
<dbReference type="InterPro" id="IPR050555">
    <property type="entry name" value="Bact_Solute-Bind_Prot2"/>
</dbReference>